<organism evidence="1 2">
    <name type="scientific">Cinchona calisaya</name>
    <dbReference type="NCBI Taxonomy" id="153742"/>
    <lineage>
        <taxon>Eukaryota</taxon>
        <taxon>Viridiplantae</taxon>
        <taxon>Streptophyta</taxon>
        <taxon>Embryophyta</taxon>
        <taxon>Tracheophyta</taxon>
        <taxon>Spermatophyta</taxon>
        <taxon>Magnoliopsida</taxon>
        <taxon>eudicotyledons</taxon>
        <taxon>Gunneridae</taxon>
        <taxon>Pentapetalae</taxon>
        <taxon>asterids</taxon>
        <taxon>lamiids</taxon>
        <taxon>Gentianales</taxon>
        <taxon>Rubiaceae</taxon>
        <taxon>Cinchonoideae</taxon>
        <taxon>Cinchoneae</taxon>
        <taxon>Cinchona</taxon>
    </lineage>
</organism>
<dbReference type="EMBL" id="JBJUIK010000012">
    <property type="protein sequence ID" value="KAL3509320.1"/>
    <property type="molecule type" value="Genomic_DNA"/>
</dbReference>
<name>A0ABD2YTJ2_9GENT</name>
<evidence type="ECO:0000313" key="1">
    <source>
        <dbReference type="EMBL" id="KAL3509320.1"/>
    </source>
</evidence>
<dbReference type="AlphaFoldDB" id="A0ABD2YTJ2"/>
<comment type="caution">
    <text evidence="1">The sequence shown here is derived from an EMBL/GenBank/DDBJ whole genome shotgun (WGS) entry which is preliminary data.</text>
</comment>
<evidence type="ECO:0000313" key="2">
    <source>
        <dbReference type="Proteomes" id="UP001630127"/>
    </source>
</evidence>
<protein>
    <submittedName>
        <fullName evidence="1">Uncharacterized protein</fullName>
    </submittedName>
</protein>
<accession>A0ABD2YTJ2</accession>
<sequence length="131" mass="14301">MNHAKFEGVIVIYLDFNLEDNFVVRSGLGSCVRVGGGSGSKGPMVGLGAAATFRCVGGICGLNLFCRENDGHGHCQGRGPMLDAMMLFLTLDASWQLPLETLTAPPLEKMGNVKFTIQHFFFFFFVKFLNC</sequence>
<proteinExistence type="predicted"/>
<keyword evidence="2" id="KW-1185">Reference proteome</keyword>
<dbReference type="Proteomes" id="UP001630127">
    <property type="component" value="Unassembled WGS sequence"/>
</dbReference>
<gene>
    <name evidence="1" type="ORF">ACH5RR_028721</name>
</gene>
<reference evidence="1 2" key="1">
    <citation type="submission" date="2024-11" db="EMBL/GenBank/DDBJ databases">
        <title>A near-complete genome assembly of Cinchona calisaya.</title>
        <authorList>
            <person name="Lian D.C."/>
            <person name="Zhao X.W."/>
            <person name="Wei L."/>
        </authorList>
    </citation>
    <scope>NUCLEOTIDE SEQUENCE [LARGE SCALE GENOMIC DNA]</scope>
    <source>
        <tissue evidence="1">Nenye</tissue>
    </source>
</reference>